<evidence type="ECO:0000256" key="1">
    <source>
        <dbReference type="SAM" id="Phobius"/>
    </source>
</evidence>
<proteinExistence type="predicted"/>
<feature type="transmembrane region" description="Helical" evidence="1">
    <location>
        <begin position="12"/>
        <end position="35"/>
    </location>
</feature>
<feature type="transmembrane region" description="Helical" evidence="1">
    <location>
        <begin position="145"/>
        <end position="167"/>
    </location>
</feature>
<name>A0ABQ1I3Z7_9ALTE</name>
<keyword evidence="1" id="KW-1133">Transmembrane helix</keyword>
<feature type="transmembrane region" description="Helical" evidence="1">
    <location>
        <begin position="113"/>
        <end position="138"/>
    </location>
</feature>
<dbReference type="EMBL" id="BMDY01000012">
    <property type="protein sequence ID" value="GGB07854.1"/>
    <property type="molecule type" value="Genomic_DNA"/>
</dbReference>
<dbReference type="Gene3D" id="1.10.1760.20">
    <property type="match status" value="1"/>
</dbReference>
<feature type="transmembrane region" description="Helical" evidence="1">
    <location>
        <begin position="187"/>
        <end position="212"/>
    </location>
</feature>
<evidence type="ECO:0000313" key="2">
    <source>
        <dbReference type="EMBL" id="GGB07854.1"/>
    </source>
</evidence>
<gene>
    <name evidence="2" type="ORF">GCM10007414_21510</name>
</gene>
<keyword evidence="1" id="KW-0812">Transmembrane</keyword>
<protein>
    <submittedName>
        <fullName evidence="2">Membrane protein</fullName>
    </submittedName>
</protein>
<keyword evidence="1" id="KW-0472">Membrane</keyword>
<dbReference type="Proteomes" id="UP000651977">
    <property type="component" value="Unassembled WGS sequence"/>
</dbReference>
<organism evidence="2 3">
    <name type="scientific">Agarivorans gilvus</name>
    <dbReference type="NCBI Taxonomy" id="680279"/>
    <lineage>
        <taxon>Bacteria</taxon>
        <taxon>Pseudomonadati</taxon>
        <taxon>Pseudomonadota</taxon>
        <taxon>Gammaproteobacteria</taxon>
        <taxon>Alteromonadales</taxon>
        <taxon>Alteromonadaceae</taxon>
        <taxon>Agarivorans</taxon>
    </lineage>
</organism>
<dbReference type="RefSeq" id="WP_055734193.1">
    <property type="nucleotide sequence ID" value="NZ_BMDY01000012.1"/>
</dbReference>
<feature type="transmembrane region" description="Helical" evidence="1">
    <location>
        <begin position="50"/>
        <end position="66"/>
    </location>
</feature>
<keyword evidence="3" id="KW-1185">Reference proteome</keyword>
<sequence>MSEYWLSLAANINWQFGFKEGLFIALLGLWLWAIWPKRMLAQIAKDREQQWRLLCVLTAINTLWLLDASIDKQIHLHFLALVSLMLMYGWRMATLAAMLPVLFFSTFILKQPFYFAVFGLIAIALPLFCCFICYSLIFKHLPHHLFVYIFCAAFFNAFLSIVLHISAWSLWLALGEGYSWDYLQQNYLLLIPLLGFPEALLNGMAITLMVIYRPYWLYDYSDHHYF</sequence>
<evidence type="ECO:0000313" key="3">
    <source>
        <dbReference type="Proteomes" id="UP000651977"/>
    </source>
</evidence>
<reference evidence="3" key="1">
    <citation type="journal article" date="2019" name="Int. J. Syst. Evol. Microbiol.">
        <title>The Global Catalogue of Microorganisms (GCM) 10K type strain sequencing project: providing services to taxonomists for standard genome sequencing and annotation.</title>
        <authorList>
            <consortium name="The Broad Institute Genomics Platform"/>
            <consortium name="The Broad Institute Genome Sequencing Center for Infectious Disease"/>
            <person name="Wu L."/>
            <person name="Ma J."/>
        </authorList>
    </citation>
    <scope>NUCLEOTIDE SEQUENCE [LARGE SCALE GENOMIC DNA]</scope>
    <source>
        <strain evidence="3">CGMCC 1.10131</strain>
    </source>
</reference>
<feature type="transmembrane region" description="Helical" evidence="1">
    <location>
        <begin position="78"/>
        <end position="107"/>
    </location>
</feature>
<comment type="caution">
    <text evidence="2">The sequence shown here is derived from an EMBL/GenBank/DDBJ whole genome shotgun (WGS) entry which is preliminary data.</text>
</comment>
<accession>A0ABQ1I3Z7</accession>